<feature type="domain" description="HTH luxR-type" evidence="4">
    <location>
        <begin position="775"/>
        <end position="840"/>
    </location>
</feature>
<dbReference type="InterPro" id="IPR059106">
    <property type="entry name" value="WHD_MalT"/>
</dbReference>
<dbReference type="SUPFAM" id="SSF46894">
    <property type="entry name" value="C-terminal effector domain of the bipartite response regulators"/>
    <property type="match status" value="1"/>
</dbReference>
<dbReference type="InterPro" id="IPR016032">
    <property type="entry name" value="Sig_transdc_resp-reg_C-effctor"/>
</dbReference>
<keyword evidence="2" id="KW-0238">DNA-binding</keyword>
<organism evidence="5 6">
    <name type="scientific">Pseudomonas segetis</name>
    <dbReference type="NCBI Taxonomy" id="298908"/>
    <lineage>
        <taxon>Bacteria</taxon>
        <taxon>Pseudomonadati</taxon>
        <taxon>Pseudomonadota</taxon>
        <taxon>Gammaproteobacteria</taxon>
        <taxon>Pseudomonadales</taxon>
        <taxon>Pseudomonadaceae</taxon>
        <taxon>Pseudomonas</taxon>
    </lineage>
</organism>
<gene>
    <name evidence="5" type="ORF">SAMN05216255_1736</name>
</gene>
<dbReference type="CDD" id="cd06170">
    <property type="entry name" value="LuxR_C_like"/>
    <property type="match status" value="1"/>
</dbReference>
<evidence type="ECO:0000313" key="6">
    <source>
        <dbReference type="Proteomes" id="UP000242915"/>
    </source>
</evidence>
<proteinExistence type="predicted"/>
<dbReference type="GO" id="GO:0006355">
    <property type="term" value="P:regulation of DNA-templated transcription"/>
    <property type="evidence" value="ECO:0007669"/>
    <property type="project" value="InterPro"/>
</dbReference>
<dbReference type="InterPro" id="IPR011990">
    <property type="entry name" value="TPR-like_helical_dom_sf"/>
</dbReference>
<keyword evidence="1" id="KW-0805">Transcription regulation</keyword>
<name>A0A239CJY6_9PSED</name>
<dbReference type="InterPro" id="IPR036388">
    <property type="entry name" value="WH-like_DNA-bd_sf"/>
</dbReference>
<accession>A0A239CJY6</accession>
<reference evidence="6" key="1">
    <citation type="submission" date="2017-06" db="EMBL/GenBank/DDBJ databases">
        <authorList>
            <person name="Varghese N."/>
            <person name="Submissions S."/>
        </authorList>
    </citation>
    <scope>NUCLEOTIDE SEQUENCE [LARGE SCALE GENOMIC DNA]</scope>
    <source>
        <strain evidence="6">CIP 108523</strain>
    </source>
</reference>
<dbReference type="GO" id="GO:0003677">
    <property type="term" value="F:DNA binding"/>
    <property type="evidence" value="ECO:0007669"/>
    <property type="project" value="UniProtKB-KW"/>
</dbReference>
<evidence type="ECO:0000256" key="2">
    <source>
        <dbReference type="ARBA" id="ARBA00023125"/>
    </source>
</evidence>
<sequence>MSAYALSAGVALPVCAKTTLPRVPPGHVVRSQLQQRLLAENCRLRLLVAPAGFGKSVLLADCMRQCPADLTVVWLNCAGANWSSAELCQQLSSALGYSQALSENSLLLAIGAETRKLWIVLNDYSREPNEQLDSCLDRLISSAADSINWWLGSRRRPQCNFPRLLLEGELFELGSNELAFSYDELCQWLGNTDVAHLPHAEQLFDYCAGWPAAMRLLHLAASHSRYESHHELSGSSSVLLDYIEHEVFCGLAPELRQALLQLAQLPRFNAELCEHVLGVGEGANWLQALRARGLFIQPIDDQSDWFQLFEPLATQLRHCAPNTSVTAIHLHASQWFASNGDIPAAVEHALKAGQPEVAASFLERFTEENLLQGKDIGLILRWRADLPEDLLMSTPRLVALNGWIMLLAGRLDEASHCAAALGRFQPRPDPARTREMFAQWQALKGVEACSRVRSDEAIEHLQQALQYLPESAWAQALICRSVLTQMAIGEGRLDEAQRLAHEALRVARSHGSAVFEALLELDHALLLEVRGEFIRAQALLERVRDQYQHQALRKTPILGRIYLRLGRLAIRQGQFEDARCLLRTALNDALDYGDPGAFYSYLAMAELAAYEGDIAGAFALLAEAERLMQRHRVADTLYRGVLLLASSQLWIGQGHHERAREALTQVLAYHRREHAMLPPQYYPELIVRLRYSLLSIDLDQGKDVRGPVLQMLEEVIEQGRLVVACELWALLARACETMGDRAGEANARSQLHELAARLNYKRLWAQRGMEAPVAADNVDTLLSCRELAVLRLIAQGCSNQEVADQLFISLHTVKTHARRINGKLGVARRTQAVARAKAQGLL</sequence>
<dbReference type="AlphaFoldDB" id="A0A239CJY6"/>
<evidence type="ECO:0000259" key="4">
    <source>
        <dbReference type="PROSITE" id="PS50043"/>
    </source>
</evidence>
<dbReference type="Gene3D" id="1.25.40.10">
    <property type="entry name" value="Tetratricopeptide repeat domain"/>
    <property type="match status" value="1"/>
</dbReference>
<dbReference type="Pfam" id="PF00196">
    <property type="entry name" value="GerE"/>
    <property type="match status" value="1"/>
</dbReference>
<keyword evidence="3" id="KW-0804">Transcription</keyword>
<dbReference type="PRINTS" id="PR00038">
    <property type="entry name" value="HTHLUXR"/>
</dbReference>
<dbReference type="PANTHER" id="PTHR44688:SF16">
    <property type="entry name" value="DNA-BINDING TRANSCRIPTIONAL ACTIVATOR DEVR_DOSR"/>
    <property type="match status" value="1"/>
</dbReference>
<protein>
    <submittedName>
        <fullName evidence="5">ATP-, maltotriose- and DNA-dependent transcriptional regulator MalT</fullName>
    </submittedName>
</protein>
<dbReference type="PROSITE" id="PS50043">
    <property type="entry name" value="HTH_LUXR_2"/>
    <property type="match status" value="1"/>
</dbReference>
<evidence type="ECO:0000256" key="1">
    <source>
        <dbReference type="ARBA" id="ARBA00023015"/>
    </source>
</evidence>
<dbReference type="EMBL" id="FZOG01000002">
    <property type="protein sequence ID" value="SNS20008.1"/>
    <property type="molecule type" value="Genomic_DNA"/>
</dbReference>
<dbReference type="Pfam" id="PF17874">
    <property type="entry name" value="TPR_MalT"/>
    <property type="match status" value="1"/>
</dbReference>
<evidence type="ECO:0000313" key="5">
    <source>
        <dbReference type="EMBL" id="SNS20008.1"/>
    </source>
</evidence>
<dbReference type="PROSITE" id="PS00622">
    <property type="entry name" value="HTH_LUXR_1"/>
    <property type="match status" value="1"/>
</dbReference>
<dbReference type="PANTHER" id="PTHR44688">
    <property type="entry name" value="DNA-BINDING TRANSCRIPTIONAL ACTIVATOR DEVR_DOSR"/>
    <property type="match status" value="1"/>
</dbReference>
<dbReference type="Gene3D" id="1.10.10.10">
    <property type="entry name" value="Winged helix-like DNA-binding domain superfamily/Winged helix DNA-binding domain"/>
    <property type="match status" value="1"/>
</dbReference>
<keyword evidence="6" id="KW-1185">Reference proteome</keyword>
<dbReference type="InterPro" id="IPR041617">
    <property type="entry name" value="TPR_MalT"/>
</dbReference>
<dbReference type="Proteomes" id="UP000242915">
    <property type="component" value="Unassembled WGS sequence"/>
</dbReference>
<evidence type="ECO:0000256" key="3">
    <source>
        <dbReference type="ARBA" id="ARBA00023163"/>
    </source>
</evidence>
<dbReference type="SUPFAM" id="SSF48452">
    <property type="entry name" value="TPR-like"/>
    <property type="match status" value="1"/>
</dbReference>
<dbReference type="SMART" id="SM00421">
    <property type="entry name" value="HTH_LUXR"/>
    <property type="match status" value="1"/>
</dbReference>
<dbReference type="InterPro" id="IPR000792">
    <property type="entry name" value="Tscrpt_reg_LuxR_C"/>
</dbReference>
<dbReference type="Pfam" id="PF25873">
    <property type="entry name" value="WHD_MalT"/>
    <property type="match status" value="1"/>
</dbReference>